<feature type="chain" id="PRO_5042976464" description="Protein SirB1 N-terminal domain-containing protein" evidence="3">
    <location>
        <begin position="31"/>
        <end position="534"/>
    </location>
</feature>
<evidence type="ECO:0000313" key="6">
    <source>
        <dbReference type="Proteomes" id="UP001320119"/>
    </source>
</evidence>
<protein>
    <recommendedName>
        <fullName evidence="4">Protein SirB1 N-terminal domain-containing protein</fullName>
    </recommendedName>
</protein>
<feature type="domain" description="Protein SirB1 N-terminal" evidence="4">
    <location>
        <begin position="147"/>
        <end position="225"/>
    </location>
</feature>
<dbReference type="Proteomes" id="UP001320119">
    <property type="component" value="Chromosome"/>
</dbReference>
<gene>
    <name evidence="5" type="ORF">MARGE09_P2240</name>
</gene>
<reference evidence="5 6" key="1">
    <citation type="journal article" date="2022" name="IScience">
        <title>An ultrasensitive nanofiber-based assay for enzymatic hydrolysis and deep-sea microbial degradation of cellulose.</title>
        <authorList>
            <person name="Tsudome M."/>
            <person name="Tachioka M."/>
            <person name="Miyazaki M."/>
            <person name="Uchimura K."/>
            <person name="Tsuda M."/>
            <person name="Takaki Y."/>
            <person name="Deguchi S."/>
        </authorList>
    </citation>
    <scope>NUCLEOTIDE SEQUENCE [LARGE SCALE GENOMIC DNA]</scope>
    <source>
        <strain evidence="5 6">GE09</strain>
    </source>
</reference>
<name>A0AAN1WI83_9GAMM</name>
<dbReference type="RefSeq" id="WP_236982107.1">
    <property type="nucleotide sequence ID" value="NZ_AP023086.1"/>
</dbReference>
<proteinExistence type="inferred from homology"/>
<evidence type="ECO:0000259" key="4">
    <source>
        <dbReference type="Pfam" id="PF13369"/>
    </source>
</evidence>
<dbReference type="Pfam" id="PF13369">
    <property type="entry name" value="Transglut_core2"/>
    <property type="match status" value="1"/>
</dbReference>
<dbReference type="KEGG" id="marq:MARGE09_P2240"/>
<keyword evidence="3" id="KW-0732">Signal</keyword>
<evidence type="ECO:0000256" key="3">
    <source>
        <dbReference type="SAM" id="SignalP"/>
    </source>
</evidence>
<evidence type="ECO:0000256" key="1">
    <source>
        <dbReference type="ARBA" id="ARBA00007100"/>
    </source>
</evidence>
<dbReference type="InterPro" id="IPR032698">
    <property type="entry name" value="SirB1_N"/>
</dbReference>
<feature type="signal peptide" evidence="3">
    <location>
        <begin position="1"/>
        <end position="30"/>
    </location>
</feature>
<evidence type="ECO:0000313" key="5">
    <source>
        <dbReference type="EMBL" id="BCD98039.1"/>
    </source>
</evidence>
<organism evidence="5 6">
    <name type="scientific">Marinagarivorans cellulosilyticus</name>
    <dbReference type="NCBI Taxonomy" id="2721545"/>
    <lineage>
        <taxon>Bacteria</taxon>
        <taxon>Pseudomonadati</taxon>
        <taxon>Pseudomonadota</taxon>
        <taxon>Gammaproteobacteria</taxon>
        <taxon>Cellvibrionales</taxon>
        <taxon>Cellvibrionaceae</taxon>
        <taxon>Marinagarivorans</taxon>
    </lineage>
</organism>
<dbReference type="EMBL" id="AP023086">
    <property type="protein sequence ID" value="BCD98039.1"/>
    <property type="molecule type" value="Genomic_DNA"/>
</dbReference>
<comment type="similarity">
    <text evidence="1">Belongs to the UPF0162 family.</text>
</comment>
<sequence length="534" mass="61229">MTLSVPPSRLKRHLLLWLALLLTHVGQAQALNRTEFGQNPYPIWSPLSFFERQTVGERHAAEAGDPDALLALYIMASGRYSVDDYLAIKKQIDTFINTLQTRTDGMLDPWQQGELLNGAMHHTFFKAPNPKKTSSDNEKQANNKPPNNYDLDQSALTGIFQQHTFNCISSSLLYAVLARHLNFNGRGVMLPSHAFIQLDFDDGKSAEVETTSPKGYDKHHDAEFYQRAAEAWFNPRGLAPSTYEDYLNRELIPFWQLGTRNMLHQHTHPNRMNDVDRGRLAEISAFIDPRHEPAQINRMHYYTTEASALAEKKQWQDLTRLLETVLEQLSLDTASFSHNEQLQNSFFWLHLLAIEAYSQRLDLDATLNAIDRANNLAYTDERLSRVKNRSVDALNTLLKNTVSKEDFDSGLDAITAIEMIISDHPQFIQILEWFYNQWAKFYWNSQSWPDAVATLEDYLAQPYLPSDISQTQKNLASAYKNWVLYEIDYNNLKSAKAIALQCEMQHLEAQICKAAKDEVAIANTKHTMLKPHTH</sequence>
<accession>A0AAN1WI83</accession>
<dbReference type="AlphaFoldDB" id="A0AAN1WI83"/>
<evidence type="ECO:0000256" key="2">
    <source>
        <dbReference type="SAM" id="MobiDB-lite"/>
    </source>
</evidence>
<keyword evidence="6" id="KW-1185">Reference proteome</keyword>
<feature type="region of interest" description="Disordered" evidence="2">
    <location>
        <begin position="126"/>
        <end position="150"/>
    </location>
</feature>